<reference evidence="1 2" key="1">
    <citation type="journal article" date="2020" name="Cell">
        <title>Large-Scale Comparative Analyses of Tick Genomes Elucidate Their Genetic Diversity and Vector Capacities.</title>
        <authorList>
            <consortium name="Tick Genome and Microbiome Consortium (TIGMIC)"/>
            <person name="Jia N."/>
            <person name="Wang J."/>
            <person name="Shi W."/>
            <person name="Du L."/>
            <person name="Sun Y."/>
            <person name="Zhan W."/>
            <person name="Jiang J.F."/>
            <person name="Wang Q."/>
            <person name="Zhang B."/>
            <person name="Ji P."/>
            <person name="Bell-Sakyi L."/>
            <person name="Cui X.M."/>
            <person name="Yuan T.T."/>
            <person name="Jiang B.G."/>
            <person name="Yang W.F."/>
            <person name="Lam T.T."/>
            <person name="Chang Q.C."/>
            <person name="Ding S.J."/>
            <person name="Wang X.J."/>
            <person name="Zhu J.G."/>
            <person name="Ruan X.D."/>
            <person name="Zhao L."/>
            <person name="Wei J.T."/>
            <person name="Ye R.Z."/>
            <person name="Que T.C."/>
            <person name="Du C.H."/>
            <person name="Zhou Y.H."/>
            <person name="Cheng J.X."/>
            <person name="Dai P.F."/>
            <person name="Guo W.B."/>
            <person name="Han X.H."/>
            <person name="Huang E.J."/>
            <person name="Li L.F."/>
            <person name="Wei W."/>
            <person name="Gao Y.C."/>
            <person name="Liu J.Z."/>
            <person name="Shao H.Z."/>
            <person name="Wang X."/>
            <person name="Wang C.C."/>
            <person name="Yang T.C."/>
            <person name="Huo Q.B."/>
            <person name="Li W."/>
            <person name="Chen H.Y."/>
            <person name="Chen S.E."/>
            <person name="Zhou L.G."/>
            <person name="Ni X.B."/>
            <person name="Tian J.H."/>
            <person name="Sheng Y."/>
            <person name="Liu T."/>
            <person name="Pan Y.S."/>
            <person name="Xia L.Y."/>
            <person name="Li J."/>
            <person name="Zhao F."/>
            <person name="Cao W.C."/>
        </authorList>
    </citation>
    <scope>NUCLEOTIDE SEQUENCE [LARGE SCALE GENOMIC DNA]</scope>
    <source>
        <strain evidence="1">Iper-2018</strain>
    </source>
</reference>
<proteinExistence type="predicted"/>
<name>A0AC60Q9C0_IXOPE</name>
<comment type="caution">
    <text evidence="1">The sequence shown here is derived from an EMBL/GenBank/DDBJ whole genome shotgun (WGS) entry which is preliminary data.</text>
</comment>
<evidence type="ECO:0000313" key="2">
    <source>
        <dbReference type="Proteomes" id="UP000805193"/>
    </source>
</evidence>
<keyword evidence="2" id="KW-1185">Reference proteome</keyword>
<evidence type="ECO:0000313" key="1">
    <source>
        <dbReference type="EMBL" id="KAG0429654.1"/>
    </source>
</evidence>
<protein>
    <submittedName>
        <fullName evidence="1">Uncharacterized protein</fullName>
    </submittedName>
</protein>
<accession>A0AC60Q9C0</accession>
<gene>
    <name evidence="1" type="ORF">HPB47_023418</name>
</gene>
<dbReference type="Proteomes" id="UP000805193">
    <property type="component" value="Unassembled WGS sequence"/>
</dbReference>
<dbReference type="EMBL" id="JABSTQ010009394">
    <property type="protein sequence ID" value="KAG0429654.1"/>
    <property type="molecule type" value="Genomic_DNA"/>
</dbReference>
<sequence>MDAQMDTQVESRVEVAAMDDEYSTKDKSSWQPKPKHKKRRKSADKRRKKKRKEKKGEPDEMEVSPEVQAHAYTKTAKMPVAKAVEVNVKQEEPQYTDIEDFYQVIDDELTTLRNAIVEHQTQMVDDASPLIWMVPHPPRSYITRLCCCTKCCGRCCDIYGHQKPVFHSRPKTAEVGTDSKEDDVRASTHFKDAKRKSSVKKEVVLDIKQDSIDASGCDSDVASGFRRPSKTSSWRSDDLEETELTLSGTSRSDEFTPKGGKKKALEVVQEAKRVLMDLKLLREKYEELKRARCDTPEDARKRDLEIGELVRDLNLHLLATVSVDVHPEKRTRYMVGVDEPDLLYRRKFQEGRLADLVAASIQESLSLMKKNVDFDEIANTIKAVMVFLSKLVADPAVRYLGSENYRVLPLHQLDEGVTTLVQTVFADSAGINVNTEVLVKSPPYFKDLATLGSLEPRSVLNYLGFRILVHFGTFMSSSSLQQMRSVILGYSIDPYRPGIKEVCSREVEHVLPPMYFRAFALRQQRTGFHTMAQMWATQVEDSFRHGLSRLSWIPGDRSNPRDSTDMHLAHFKLSLSTLYHFYPPWIVDNKTYQAYVDDLRRELASVDQNRIVQLWRALLRVQQQQKTQQLVTGLVGRSITGSLFDTLPSYNTQKNSVFIPVAVMNHSIPARGSLFAFHIARFGVRIFRGLLPVIYNDFVFSEQKQEDVPMLFSDAYQKRLQETVQCLLDAFQNTPQFLKSNFLKNLADVTAAGFSFLEQTVALVQAFSAFQERLNIKRIWKSDFRLSGLPKLSAEQLFFVYYALDNCEASDDDYRSRAFETRFALPPEDRVNFPLIHFEEFKKAFSCPAGSPMAQPDRCVVVT</sequence>
<organism evidence="1 2">
    <name type="scientific">Ixodes persulcatus</name>
    <name type="common">Taiga tick</name>
    <dbReference type="NCBI Taxonomy" id="34615"/>
    <lineage>
        <taxon>Eukaryota</taxon>
        <taxon>Metazoa</taxon>
        <taxon>Ecdysozoa</taxon>
        <taxon>Arthropoda</taxon>
        <taxon>Chelicerata</taxon>
        <taxon>Arachnida</taxon>
        <taxon>Acari</taxon>
        <taxon>Parasitiformes</taxon>
        <taxon>Ixodida</taxon>
        <taxon>Ixodoidea</taxon>
        <taxon>Ixodidae</taxon>
        <taxon>Ixodinae</taxon>
        <taxon>Ixodes</taxon>
    </lineage>
</organism>